<reference evidence="1" key="1">
    <citation type="submission" date="2021-07" db="EMBL/GenBank/DDBJ databases">
        <title>Elsinoe batatas strain:CRI-CJ2 Genome sequencing and assembly.</title>
        <authorList>
            <person name="Huang L."/>
        </authorList>
    </citation>
    <scope>NUCLEOTIDE SEQUENCE</scope>
    <source>
        <strain evidence="1">CRI-CJ2</strain>
    </source>
</reference>
<keyword evidence="2" id="KW-1185">Reference proteome</keyword>
<evidence type="ECO:0000313" key="1">
    <source>
        <dbReference type="EMBL" id="KAG8627020.1"/>
    </source>
</evidence>
<evidence type="ECO:0000313" key="2">
    <source>
        <dbReference type="Proteomes" id="UP000809789"/>
    </source>
</evidence>
<dbReference type="Proteomes" id="UP000809789">
    <property type="component" value="Unassembled WGS sequence"/>
</dbReference>
<protein>
    <submittedName>
        <fullName evidence="1">Uncharacterized protein</fullName>
    </submittedName>
</protein>
<proteinExistence type="predicted"/>
<sequence>MANSIPVFICGRIPPHVEGITRILGQHGYKVTRSFNDFDVARSAFPGLVADPATRPRAVVIGRGFSDEQQDGLIKAGTTPTGSEGHRIAWLVARPELMTPELKAKIRYAWDGNGPPPVEVLAGRIMESLRQRGIEQGGKYEHGIGEDGVFGF</sequence>
<name>A0A8K0L178_9PEZI</name>
<dbReference type="AlphaFoldDB" id="A0A8K0L178"/>
<accession>A0A8K0L178</accession>
<dbReference type="EMBL" id="JAESVG020000005">
    <property type="protein sequence ID" value="KAG8627020.1"/>
    <property type="molecule type" value="Genomic_DNA"/>
</dbReference>
<organism evidence="1 2">
    <name type="scientific">Elsinoe batatas</name>
    <dbReference type="NCBI Taxonomy" id="2601811"/>
    <lineage>
        <taxon>Eukaryota</taxon>
        <taxon>Fungi</taxon>
        <taxon>Dikarya</taxon>
        <taxon>Ascomycota</taxon>
        <taxon>Pezizomycotina</taxon>
        <taxon>Dothideomycetes</taxon>
        <taxon>Dothideomycetidae</taxon>
        <taxon>Myriangiales</taxon>
        <taxon>Elsinoaceae</taxon>
        <taxon>Elsinoe</taxon>
    </lineage>
</organism>
<gene>
    <name evidence="1" type="ORF">KVT40_004503</name>
</gene>
<dbReference type="OrthoDB" id="3649348at2759"/>
<comment type="caution">
    <text evidence="1">The sequence shown here is derived from an EMBL/GenBank/DDBJ whole genome shotgun (WGS) entry which is preliminary data.</text>
</comment>